<evidence type="ECO:0000313" key="2">
    <source>
        <dbReference type="EMBL" id="MPC11379.1"/>
    </source>
</evidence>
<dbReference type="EMBL" id="VSRR010000160">
    <property type="protein sequence ID" value="MPC11379.1"/>
    <property type="molecule type" value="Genomic_DNA"/>
</dbReference>
<organism evidence="2 3">
    <name type="scientific">Portunus trituberculatus</name>
    <name type="common">Swimming crab</name>
    <name type="synonym">Neptunus trituberculatus</name>
    <dbReference type="NCBI Taxonomy" id="210409"/>
    <lineage>
        <taxon>Eukaryota</taxon>
        <taxon>Metazoa</taxon>
        <taxon>Ecdysozoa</taxon>
        <taxon>Arthropoda</taxon>
        <taxon>Crustacea</taxon>
        <taxon>Multicrustacea</taxon>
        <taxon>Malacostraca</taxon>
        <taxon>Eumalacostraca</taxon>
        <taxon>Eucarida</taxon>
        <taxon>Decapoda</taxon>
        <taxon>Pleocyemata</taxon>
        <taxon>Brachyura</taxon>
        <taxon>Eubrachyura</taxon>
        <taxon>Portunoidea</taxon>
        <taxon>Portunidae</taxon>
        <taxon>Portuninae</taxon>
        <taxon>Portunus</taxon>
    </lineage>
</organism>
<sequence length="99" mass="10680">MSPICYLGQATSLQQIESPQYGHDRFAKKTQLSVTSDNVILVTVKDQLAVVDRWGVWGGGKDESTGQCYSDDSEGSTGCGGPVGHVEQWEGRDPLFTAT</sequence>
<protein>
    <submittedName>
        <fullName evidence="2">Uncharacterized protein</fullName>
    </submittedName>
</protein>
<reference evidence="2 3" key="1">
    <citation type="submission" date="2019-05" db="EMBL/GenBank/DDBJ databases">
        <title>Another draft genome of Portunus trituberculatus and its Hox gene families provides insights of decapod evolution.</title>
        <authorList>
            <person name="Jeong J.-H."/>
            <person name="Song I."/>
            <person name="Kim S."/>
            <person name="Choi T."/>
            <person name="Kim D."/>
            <person name="Ryu S."/>
            <person name="Kim W."/>
        </authorList>
    </citation>
    <scope>NUCLEOTIDE SEQUENCE [LARGE SCALE GENOMIC DNA]</scope>
    <source>
        <tissue evidence="2">Muscle</tissue>
    </source>
</reference>
<comment type="caution">
    <text evidence="2">The sequence shown here is derived from an EMBL/GenBank/DDBJ whole genome shotgun (WGS) entry which is preliminary data.</text>
</comment>
<accession>A0A5B7CPK6</accession>
<gene>
    <name evidence="2" type="ORF">E2C01_004042</name>
</gene>
<keyword evidence="3" id="KW-1185">Reference proteome</keyword>
<dbReference type="Proteomes" id="UP000324222">
    <property type="component" value="Unassembled WGS sequence"/>
</dbReference>
<name>A0A5B7CPK6_PORTR</name>
<evidence type="ECO:0000256" key="1">
    <source>
        <dbReference type="SAM" id="MobiDB-lite"/>
    </source>
</evidence>
<dbReference type="AlphaFoldDB" id="A0A5B7CPK6"/>
<proteinExistence type="predicted"/>
<feature type="region of interest" description="Disordered" evidence="1">
    <location>
        <begin position="63"/>
        <end position="99"/>
    </location>
</feature>
<evidence type="ECO:0000313" key="3">
    <source>
        <dbReference type="Proteomes" id="UP000324222"/>
    </source>
</evidence>